<protein>
    <submittedName>
        <fullName evidence="2">DUF4321 domain-containing protein</fullName>
    </submittedName>
</protein>
<keyword evidence="1" id="KW-0812">Transmembrane</keyword>
<organism evidence="2 3">
    <name type="scientific">Merdimmobilis hominis</name>
    <dbReference type="NCBI Taxonomy" id="2897707"/>
    <lineage>
        <taxon>Bacteria</taxon>
        <taxon>Bacillati</taxon>
        <taxon>Bacillota</taxon>
        <taxon>Clostridia</taxon>
        <taxon>Eubacteriales</taxon>
        <taxon>Oscillospiraceae</taxon>
        <taxon>Merdimmobilis</taxon>
    </lineage>
</organism>
<feature type="transmembrane region" description="Helical" evidence="1">
    <location>
        <begin position="52"/>
        <end position="82"/>
    </location>
</feature>
<name>A0A938X696_9FIRM</name>
<dbReference type="Pfam" id="PF14209">
    <property type="entry name" value="DUF4321"/>
    <property type="match status" value="1"/>
</dbReference>
<gene>
    <name evidence="2" type="ORF">H6A12_01605</name>
</gene>
<keyword evidence="1" id="KW-0472">Membrane</keyword>
<dbReference type="AlphaFoldDB" id="A0A938X696"/>
<evidence type="ECO:0000256" key="1">
    <source>
        <dbReference type="SAM" id="Phobius"/>
    </source>
</evidence>
<reference evidence="2" key="2">
    <citation type="journal article" date="2021" name="Sci. Rep.">
        <title>The distribution of antibiotic resistance genes in chicken gut microbiota commensals.</title>
        <authorList>
            <person name="Juricova H."/>
            <person name="Matiasovicova J."/>
            <person name="Kubasova T."/>
            <person name="Cejkova D."/>
            <person name="Rychlik I."/>
        </authorList>
    </citation>
    <scope>NUCLEOTIDE SEQUENCE</scope>
    <source>
        <strain evidence="2">An559</strain>
    </source>
</reference>
<keyword evidence="1" id="KW-1133">Transmembrane helix</keyword>
<accession>A0A938X696</accession>
<proteinExistence type="predicted"/>
<dbReference type="Proteomes" id="UP000774750">
    <property type="component" value="Unassembled WGS sequence"/>
</dbReference>
<comment type="caution">
    <text evidence="2">The sequence shown here is derived from an EMBL/GenBank/DDBJ whole genome shotgun (WGS) entry which is preliminary data.</text>
</comment>
<dbReference type="InterPro" id="IPR025470">
    <property type="entry name" value="DUF4321"/>
</dbReference>
<dbReference type="EMBL" id="JACJKY010000002">
    <property type="protein sequence ID" value="MBM6919860.1"/>
    <property type="molecule type" value="Genomic_DNA"/>
</dbReference>
<evidence type="ECO:0000313" key="3">
    <source>
        <dbReference type="Proteomes" id="UP000774750"/>
    </source>
</evidence>
<keyword evidence="3" id="KW-1185">Reference proteome</keyword>
<dbReference type="RefSeq" id="WP_204444111.1">
    <property type="nucleotide sequence ID" value="NZ_JACJKY010000002.1"/>
</dbReference>
<reference evidence="2" key="1">
    <citation type="submission" date="2020-08" db="EMBL/GenBank/DDBJ databases">
        <authorList>
            <person name="Cejkova D."/>
            <person name="Kubasova T."/>
            <person name="Jahodarova E."/>
            <person name="Rychlik I."/>
        </authorList>
    </citation>
    <scope>NUCLEOTIDE SEQUENCE</scope>
    <source>
        <strain evidence="2">An559</strain>
    </source>
</reference>
<sequence>MNFKKTLVFILLLLGGVVLGTMLTTVCASVPWLSFLTAGQTVGVGVPNPITIDIGIATVSFGFSVSVNIIKILSILGCLWLYKIFSKGL</sequence>
<evidence type="ECO:0000313" key="2">
    <source>
        <dbReference type="EMBL" id="MBM6919860.1"/>
    </source>
</evidence>